<reference evidence="1 2" key="1">
    <citation type="submission" date="2019-02" db="EMBL/GenBank/DDBJ databases">
        <title>Genome sequencing of the rare red list fungi Dentipellis fragilis.</title>
        <authorList>
            <person name="Buettner E."/>
            <person name="Kellner H."/>
        </authorList>
    </citation>
    <scope>NUCLEOTIDE SEQUENCE [LARGE SCALE GENOMIC DNA]</scope>
    <source>
        <strain evidence="1 2">DSM 105465</strain>
    </source>
</reference>
<dbReference type="AlphaFoldDB" id="A0A4Y9XK93"/>
<dbReference type="EMBL" id="SEOQ01001865">
    <property type="protein sequence ID" value="TFY50360.1"/>
    <property type="molecule type" value="Genomic_DNA"/>
</dbReference>
<gene>
    <name evidence="1" type="ORF">EVG20_g11564</name>
</gene>
<name>A0A4Y9XK93_9AGAM</name>
<dbReference type="Proteomes" id="UP000298327">
    <property type="component" value="Unassembled WGS sequence"/>
</dbReference>
<comment type="caution">
    <text evidence="1">The sequence shown here is derived from an EMBL/GenBank/DDBJ whole genome shotgun (WGS) entry which is preliminary data.</text>
</comment>
<evidence type="ECO:0000313" key="2">
    <source>
        <dbReference type="Proteomes" id="UP000298327"/>
    </source>
</evidence>
<sequence>MSTPSTLALHVCAFDAIALPSAPLRAWCQYLLICPHCASTVLRALAPVHPRYTLASVHWPHARPPTLALLHASRCRVLIAGTHHRALCARVLVRGPSLYLINCVANNLSYLLCNVYIILVFVHL</sequence>
<keyword evidence="2" id="KW-1185">Reference proteome</keyword>
<protein>
    <submittedName>
        <fullName evidence="1">Uncharacterized protein</fullName>
    </submittedName>
</protein>
<organism evidence="1 2">
    <name type="scientific">Dentipellis fragilis</name>
    <dbReference type="NCBI Taxonomy" id="205917"/>
    <lineage>
        <taxon>Eukaryota</taxon>
        <taxon>Fungi</taxon>
        <taxon>Dikarya</taxon>
        <taxon>Basidiomycota</taxon>
        <taxon>Agaricomycotina</taxon>
        <taxon>Agaricomycetes</taxon>
        <taxon>Russulales</taxon>
        <taxon>Hericiaceae</taxon>
        <taxon>Dentipellis</taxon>
    </lineage>
</organism>
<evidence type="ECO:0000313" key="1">
    <source>
        <dbReference type="EMBL" id="TFY50360.1"/>
    </source>
</evidence>
<accession>A0A4Y9XK93</accession>
<proteinExistence type="predicted"/>